<evidence type="ECO:0008006" key="14">
    <source>
        <dbReference type="Google" id="ProtNLM"/>
    </source>
</evidence>
<dbReference type="SUPFAM" id="SSF51905">
    <property type="entry name" value="FAD/NAD(P)-binding domain"/>
    <property type="match status" value="1"/>
</dbReference>
<dbReference type="InterPro" id="IPR051793">
    <property type="entry name" value="NADH:flavin_oxidoreductase"/>
</dbReference>
<feature type="domain" description="FAD/NAD(P)-binding" evidence="11">
    <location>
        <begin position="413"/>
        <end position="636"/>
    </location>
</feature>
<dbReference type="PRINTS" id="PR00368">
    <property type="entry name" value="FADPNR"/>
</dbReference>
<dbReference type="InterPro" id="IPR023753">
    <property type="entry name" value="FAD/NAD-binding_dom"/>
</dbReference>
<protein>
    <recommendedName>
        <fullName evidence="14">NADH oxidase</fullName>
    </recommendedName>
</protein>
<keyword evidence="13" id="KW-1185">Reference proteome</keyword>
<keyword evidence="4" id="KW-0285">Flavoprotein</keyword>
<dbReference type="Gene3D" id="3.40.50.720">
    <property type="entry name" value="NAD(P)-binding Rossmann-like Domain"/>
    <property type="match status" value="1"/>
</dbReference>
<evidence type="ECO:0000256" key="9">
    <source>
        <dbReference type="ARBA" id="ARBA00023014"/>
    </source>
</evidence>
<proteinExistence type="inferred from homology"/>
<keyword evidence="8" id="KW-0408">Iron</keyword>
<dbReference type="Pfam" id="PF00724">
    <property type="entry name" value="Oxidored_FMN"/>
    <property type="match status" value="1"/>
</dbReference>
<keyword evidence="5" id="KW-0288">FMN</keyword>
<keyword evidence="6" id="KW-0479">Metal-binding</keyword>
<dbReference type="GO" id="GO:0051536">
    <property type="term" value="F:iron-sulfur cluster binding"/>
    <property type="evidence" value="ECO:0007669"/>
    <property type="project" value="UniProtKB-KW"/>
</dbReference>
<dbReference type="EMBL" id="MCFH01000030">
    <property type="protein sequence ID" value="ORX47595.1"/>
    <property type="molecule type" value="Genomic_DNA"/>
</dbReference>
<dbReference type="GO" id="GO:0046872">
    <property type="term" value="F:metal ion binding"/>
    <property type="evidence" value="ECO:0007669"/>
    <property type="project" value="UniProtKB-KW"/>
</dbReference>
<comment type="similarity">
    <text evidence="3">In the N-terminal section; belongs to the NADH:flavin oxidoreductase/NADH oxidase family.</text>
</comment>
<sequence>MSKKILEPIKVGNMTLKNRIMFPPLTTGYEERDGSIGERSLGFYERLAKGGTSYIVVGDVAPVKTASPTPKLFDDSQIPMFKNLADILHKYDAKVALQIFYPEYDVFGVGKLMVQAGMTRQAAAKAKAEGNEEEALKQTQIAEKVTKEAYAKLHYDMQHFVSEASIEQLQQIKKSIASCATRAQTAGVDAIEIHGDRLIGSLCSSLLNHRTDNYGGEFENRIRFAIEVVEAIKEAAPLLTIEYKLPIITVNPNGSLRGKGGLEEDEGIQFAKILEAHGVHMIQVAQANHTGNMGDTIPPMGDLPYNWTLPVAKRVKEVVSIPVITVGRIISVEMGERILQNDEADIIGFGRSSLADPDIPVKTERGQCIRQCLNCNKGCVDALQGRRYVSCVLNAENGNETTTFITPAETKKNVVVIGAGIAGLEAARVAAVKGHKVTLFEKEDKIGGQINIAAVPPRKCEILRSIEYYEKVMPELNITLKLNSIASIEEINTYDVCIVAIGAHNMPLPMKSENSNVVSSWEVLKGKEVSGDCVVLGGGLVGTETAEYLATHGHNVTIIEMMDKIASGESATVLPLIMKSFAKYNVKQYVNTKVNEIKDNTIYATNTTDNTDIEIKADTIINALGSKKNSFDETGITVPLFYVGDCSGERTSDIASAIRSAYKTANSI</sequence>
<accession>A0A1Y1V591</accession>
<dbReference type="OrthoDB" id="276546at2759"/>
<evidence type="ECO:0000256" key="7">
    <source>
        <dbReference type="ARBA" id="ARBA00023002"/>
    </source>
</evidence>
<name>A0A1Y1V591_9FUNG</name>
<dbReference type="AlphaFoldDB" id="A0A1Y1V591"/>
<dbReference type="GO" id="GO:0016491">
    <property type="term" value="F:oxidoreductase activity"/>
    <property type="evidence" value="ECO:0007669"/>
    <property type="project" value="UniProtKB-KW"/>
</dbReference>
<organism evidence="12 13">
    <name type="scientific">Piromyces finnis</name>
    <dbReference type="NCBI Taxonomy" id="1754191"/>
    <lineage>
        <taxon>Eukaryota</taxon>
        <taxon>Fungi</taxon>
        <taxon>Fungi incertae sedis</taxon>
        <taxon>Chytridiomycota</taxon>
        <taxon>Chytridiomycota incertae sedis</taxon>
        <taxon>Neocallimastigomycetes</taxon>
        <taxon>Neocallimastigales</taxon>
        <taxon>Neocallimastigaceae</taxon>
        <taxon>Piromyces</taxon>
    </lineage>
</organism>
<reference evidence="12 13" key="1">
    <citation type="submission" date="2016-08" db="EMBL/GenBank/DDBJ databases">
        <title>Genomes of anaerobic fungi encode conserved fungal cellulosomes for biomass hydrolysis.</title>
        <authorList>
            <consortium name="DOE Joint Genome Institute"/>
            <person name="Haitjema C.H."/>
            <person name="Gilmore S.P."/>
            <person name="Henske J.K."/>
            <person name="Solomon K.V."/>
            <person name="De Groot R."/>
            <person name="Kuo A."/>
            <person name="Mondo S.J."/>
            <person name="Salamov A.A."/>
            <person name="Labutti K."/>
            <person name="Zhao Z."/>
            <person name="Chiniquy J."/>
            <person name="Barry K."/>
            <person name="Brewer H.M."/>
            <person name="Purvine S.O."/>
            <person name="Wright A.T."/>
            <person name="Boxma B."/>
            <person name="Van Alen T."/>
            <person name="Hackstein J.H."/>
            <person name="Baker S.E."/>
            <person name="Grigoriev I.V."/>
            <person name="O'Malley M.A."/>
        </authorList>
    </citation>
    <scope>NUCLEOTIDE SEQUENCE [LARGE SCALE GENOMIC DNA]</scope>
    <source>
        <strain evidence="13">finn</strain>
    </source>
</reference>
<dbReference type="GO" id="GO:0010181">
    <property type="term" value="F:FMN binding"/>
    <property type="evidence" value="ECO:0007669"/>
    <property type="project" value="InterPro"/>
</dbReference>
<dbReference type="NCBIfam" id="NF045592">
    <property type="entry name" value="bili_reduct_N"/>
    <property type="match status" value="1"/>
</dbReference>
<evidence type="ECO:0000256" key="8">
    <source>
        <dbReference type="ARBA" id="ARBA00023004"/>
    </source>
</evidence>
<dbReference type="InterPro" id="IPR054629">
    <property type="entry name" value="BilR_N"/>
</dbReference>
<comment type="cofactor">
    <cofactor evidence="2">
        <name>[4Fe-4S] cluster</name>
        <dbReference type="ChEBI" id="CHEBI:49883"/>
    </cofactor>
</comment>
<dbReference type="Proteomes" id="UP000193719">
    <property type="component" value="Unassembled WGS sequence"/>
</dbReference>
<evidence type="ECO:0000259" key="10">
    <source>
        <dbReference type="Pfam" id="PF00724"/>
    </source>
</evidence>
<evidence type="ECO:0000256" key="1">
    <source>
        <dbReference type="ARBA" id="ARBA00001917"/>
    </source>
</evidence>
<evidence type="ECO:0000313" key="12">
    <source>
        <dbReference type="EMBL" id="ORX47595.1"/>
    </source>
</evidence>
<feature type="domain" description="NADH:flavin oxidoreductase/NADH oxidase N-terminal" evidence="10">
    <location>
        <begin position="5"/>
        <end position="366"/>
    </location>
</feature>
<comment type="cofactor">
    <cofactor evidence="1">
        <name>FMN</name>
        <dbReference type="ChEBI" id="CHEBI:58210"/>
    </cofactor>
</comment>
<keyword evidence="7" id="KW-0560">Oxidoreductase</keyword>
<evidence type="ECO:0000256" key="4">
    <source>
        <dbReference type="ARBA" id="ARBA00022630"/>
    </source>
</evidence>
<dbReference type="Pfam" id="PF07992">
    <property type="entry name" value="Pyr_redox_2"/>
    <property type="match status" value="1"/>
</dbReference>
<evidence type="ECO:0000256" key="2">
    <source>
        <dbReference type="ARBA" id="ARBA00001966"/>
    </source>
</evidence>
<dbReference type="Gene3D" id="3.50.50.60">
    <property type="entry name" value="FAD/NAD(P)-binding domain"/>
    <property type="match status" value="1"/>
</dbReference>
<comment type="caution">
    <text evidence="12">The sequence shown here is derived from an EMBL/GenBank/DDBJ whole genome shotgun (WGS) entry which is preliminary data.</text>
</comment>
<dbReference type="PANTHER" id="PTHR42917">
    <property type="entry name" value="2,4-DIENOYL-COA REDUCTASE"/>
    <property type="match status" value="1"/>
</dbReference>
<keyword evidence="9" id="KW-0411">Iron-sulfur</keyword>
<evidence type="ECO:0000256" key="3">
    <source>
        <dbReference type="ARBA" id="ARBA00011048"/>
    </source>
</evidence>
<dbReference type="PANTHER" id="PTHR42917:SF2">
    <property type="entry name" value="2,4-DIENOYL-COA REDUCTASE [(2E)-ENOYL-COA-PRODUCING]"/>
    <property type="match status" value="1"/>
</dbReference>
<dbReference type="InterPro" id="IPR001155">
    <property type="entry name" value="OxRdtase_FMN_N"/>
</dbReference>
<dbReference type="InterPro" id="IPR013785">
    <property type="entry name" value="Aldolase_TIM"/>
</dbReference>
<reference evidence="12 13" key="2">
    <citation type="submission" date="2016-08" db="EMBL/GenBank/DDBJ databases">
        <title>Pervasive Adenine N6-methylation of Active Genes in Fungi.</title>
        <authorList>
            <consortium name="DOE Joint Genome Institute"/>
            <person name="Mondo S.J."/>
            <person name="Dannebaum R.O."/>
            <person name="Kuo R.C."/>
            <person name="Labutti K."/>
            <person name="Haridas S."/>
            <person name="Kuo A."/>
            <person name="Salamov A."/>
            <person name="Ahrendt S.R."/>
            <person name="Lipzen A."/>
            <person name="Sullivan W."/>
            <person name="Andreopoulos W.B."/>
            <person name="Clum A."/>
            <person name="Lindquist E."/>
            <person name="Daum C."/>
            <person name="Ramamoorthy G.K."/>
            <person name="Gryganskyi A."/>
            <person name="Culley D."/>
            <person name="Magnuson J.K."/>
            <person name="James T.Y."/>
            <person name="O'Malley M.A."/>
            <person name="Stajich J.E."/>
            <person name="Spatafora J.W."/>
            <person name="Visel A."/>
            <person name="Grigoriev I.V."/>
        </authorList>
    </citation>
    <scope>NUCLEOTIDE SEQUENCE [LARGE SCALE GENOMIC DNA]</scope>
    <source>
        <strain evidence="13">finn</strain>
    </source>
</reference>
<dbReference type="SUPFAM" id="SSF51395">
    <property type="entry name" value="FMN-linked oxidoreductases"/>
    <property type="match status" value="1"/>
</dbReference>
<evidence type="ECO:0000256" key="5">
    <source>
        <dbReference type="ARBA" id="ARBA00022643"/>
    </source>
</evidence>
<dbReference type="Gene3D" id="3.20.20.70">
    <property type="entry name" value="Aldolase class I"/>
    <property type="match status" value="1"/>
</dbReference>
<evidence type="ECO:0000313" key="13">
    <source>
        <dbReference type="Proteomes" id="UP000193719"/>
    </source>
</evidence>
<dbReference type="InterPro" id="IPR036188">
    <property type="entry name" value="FAD/NAD-bd_sf"/>
</dbReference>
<gene>
    <name evidence="12" type="ORF">BCR36DRAFT_584691</name>
</gene>
<dbReference type="CDD" id="cd02803">
    <property type="entry name" value="OYE_like_FMN_family"/>
    <property type="match status" value="1"/>
</dbReference>
<evidence type="ECO:0000256" key="6">
    <source>
        <dbReference type="ARBA" id="ARBA00022723"/>
    </source>
</evidence>
<dbReference type="NCBIfam" id="NF045599">
    <property type="entry name" value="bili_reduct_long"/>
    <property type="match status" value="1"/>
</dbReference>
<dbReference type="STRING" id="1754191.A0A1Y1V591"/>
<evidence type="ECO:0000259" key="11">
    <source>
        <dbReference type="Pfam" id="PF07992"/>
    </source>
</evidence>